<dbReference type="Proteomes" id="UP000807504">
    <property type="component" value="Unassembled WGS sequence"/>
</dbReference>
<name>A0A8T0FA50_ARGBR</name>
<keyword evidence="2" id="KW-1185">Reference proteome</keyword>
<evidence type="ECO:0000313" key="1">
    <source>
        <dbReference type="EMBL" id="KAF8785833.1"/>
    </source>
</evidence>
<sequence length="238" mass="27640">MPSYPRGWKQTRIWEKRVLRHRRNYLQVEIDMMEARKKQLEKEKVKCVLTALLSTMSDELILTVTLSDGELDDVTPDVVPSSTEVMSSPNAVPLSTKVPPMRKRPFFQCRRRRGMTRISPWRSIQQYNHRHGMGVLCFRNHAYCLTNGITSYVVENDPDFERKLLQHAADMKITTLYVTDTATQVRWRLVNKTNDISVIVLNNDAGDCPTCKRNCVRWVAVCGLNFIRKIPIECIPHH</sequence>
<dbReference type="AlphaFoldDB" id="A0A8T0FA50"/>
<proteinExistence type="predicted"/>
<dbReference type="EMBL" id="JABXBU010000030">
    <property type="protein sequence ID" value="KAF8785833.1"/>
    <property type="molecule type" value="Genomic_DNA"/>
</dbReference>
<gene>
    <name evidence="1" type="ORF">HNY73_011335</name>
</gene>
<reference evidence="1" key="2">
    <citation type="submission" date="2020-06" db="EMBL/GenBank/DDBJ databases">
        <authorList>
            <person name="Sheffer M."/>
        </authorList>
    </citation>
    <scope>NUCLEOTIDE SEQUENCE</scope>
</reference>
<protein>
    <submittedName>
        <fullName evidence="1">Uncharacterized protein</fullName>
    </submittedName>
</protein>
<comment type="caution">
    <text evidence="1">The sequence shown here is derived from an EMBL/GenBank/DDBJ whole genome shotgun (WGS) entry which is preliminary data.</text>
</comment>
<accession>A0A8T0FA50</accession>
<reference evidence="1" key="1">
    <citation type="journal article" date="2020" name="bioRxiv">
        <title>Chromosome-level reference genome of the European wasp spider Argiope bruennichi: a resource for studies on range expansion and evolutionary adaptation.</title>
        <authorList>
            <person name="Sheffer M.M."/>
            <person name="Hoppe A."/>
            <person name="Krehenwinkel H."/>
            <person name="Uhl G."/>
            <person name="Kuss A.W."/>
            <person name="Jensen L."/>
            <person name="Jensen C."/>
            <person name="Gillespie R.G."/>
            <person name="Hoff K.J."/>
            <person name="Prost S."/>
        </authorList>
    </citation>
    <scope>NUCLEOTIDE SEQUENCE</scope>
</reference>
<evidence type="ECO:0000313" key="2">
    <source>
        <dbReference type="Proteomes" id="UP000807504"/>
    </source>
</evidence>
<organism evidence="1 2">
    <name type="scientific">Argiope bruennichi</name>
    <name type="common">Wasp spider</name>
    <name type="synonym">Aranea bruennichi</name>
    <dbReference type="NCBI Taxonomy" id="94029"/>
    <lineage>
        <taxon>Eukaryota</taxon>
        <taxon>Metazoa</taxon>
        <taxon>Ecdysozoa</taxon>
        <taxon>Arthropoda</taxon>
        <taxon>Chelicerata</taxon>
        <taxon>Arachnida</taxon>
        <taxon>Araneae</taxon>
        <taxon>Araneomorphae</taxon>
        <taxon>Entelegynae</taxon>
        <taxon>Araneoidea</taxon>
        <taxon>Araneidae</taxon>
        <taxon>Argiope</taxon>
    </lineage>
</organism>